<evidence type="ECO:0000313" key="3">
    <source>
        <dbReference type="Proteomes" id="UP000218165"/>
    </source>
</evidence>
<dbReference type="Gene3D" id="3.30.420.40">
    <property type="match status" value="2"/>
</dbReference>
<dbReference type="EMBL" id="CP023563">
    <property type="protein sequence ID" value="ATG50084.1"/>
    <property type="molecule type" value="Genomic_DNA"/>
</dbReference>
<evidence type="ECO:0000256" key="1">
    <source>
        <dbReference type="ARBA" id="ARBA00006479"/>
    </source>
</evidence>
<organism evidence="2 3">
    <name type="scientific">Brachybacterium vulturis</name>
    <dbReference type="NCBI Taxonomy" id="2017484"/>
    <lineage>
        <taxon>Bacteria</taxon>
        <taxon>Bacillati</taxon>
        <taxon>Actinomycetota</taxon>
        <taxon>Actinomycetes</taxon>
        <taxon>Micrococcales</taxon>
        <taxon>Dermabacteraceae</taxon>
        <taxon>Brachybacterium</taxon>
    </lineage>
</organism>
<protein>
    <recommendedName>
        <fullName evidence="4">Transcriptional regulator</fullName>
    </recommendedName>
</protein>
<dbReference type="PANTHER" id="PTHR18964:SF173">
    <property type="entry name" value="GLUCOKINASE"/>
    <property type="match status" value="1"/>
</dbReference>
<dbReference type="SUPFAM" id="SSF53067">
    <property type="entry name" value="Actin-like ATPase domain"/>
    <property type="match status" value="2"/>
</dbReference>
<dbReference type="KEGG" id="brz:CFK38_00025"/>
<dbReference type="InterPro" id="IPR043129">
    <property type="entry name" value="ATPase_NBD"/>
</dbReference>
<proteinExistence type="inferred from homology"/>
<evidence type="ECO:0000313" key="2">
    <source>
        <dbReference type="EMBL" id="ATG50084.1"/>
    </source>
</evidence>
<dbReference type="InterPro" id="IPR036388">
    <property type="entry name" value="WH-like_DNA-bd_sf"/>
</dbReference>
<sequence length="400" mass="42207">MARRHSRPYALTRGAMLSSSKERALATLISQGPMHRADLARALEVSRTTVTNVTQELLADGMLDSDQGTALRSKLWITHAAGVIVSVVCRLRSTVVAVSSLDGRTTALRSATQEPYDLGGHRLTTATHLIEELLAQIGNPPVLAGHVAVNTQIDVLTGEIVGGRASKRWTGFNPRTTMEGALGAPVAIENTSRLLALAEHHMHSNGQAHNLIYVHLSHGITMGQILHGTIVQGSHGGAGELGHMSIDLEGLPCECGNRGCLMQYVDEQVVSTRASAILGADATVDDLVASANDGSRACRSLIADIGGLLGKALVGVCHLLDPDVIVLGGELARAGDLLIDPVRQNLHQRALPLNARGLSVTAASASLSETDVASAGFHILRSDPHHVSRMLHAISDRVET</sequence>
<dbReference type="SUPFAM" id="SSF46785">
    <property type="entry name" value="Winged helix' DNA-binding domain"/>
    <property type="match status" value="1"/>
</dbReference>
<gene>
    <name evidence="2" type="ORF">CFK38_00025</name>
</gene>
<accession>A0A291GJD0</accession>
<comment type="similarity">
    <text evidence="1">Belongs to the ROK (NagC/XylR) family.</text>
</comment>
<dbReference type="Pfam" id="PF00480">
    <property type="entry name" value="ROK"/>
    <property type="match status" value="1"/>
</dbReference>
<dbReference type="InterPro" id="IPR036390">
    <property type="entry name" value="WH_DNA-bd_sf"/>
</dbReference>
<dbReference type="InterPro" id="IPR000600">
    <property type="entry name" value="ROK"/>
</dbReference>
<dbReference type="Gene3D" id="1.10.10.10">
    <property type="entry name" value="Winged helix-like DNA-binding domain superfamily/Winged helix DNA-binding domain"/>
    <property type="match status" value="1"/>
</dbReference>
<reference evidence="3" key="1">
    <citation type="submission" date="2017-09" db="EMBL/GenBank/DDBJ databases">
        <title>Brachybacterium sp. VM2412.</title>
        <authorList>
            <person name="Tak E.J."/>
            <person name="Bae J.-W."/>
        </authorList>
    </citation>
    <scope>NUCLEOTIDE SEQUENCE [LARGE SCALE GENOMIC DNA]</scope>
    <source>
        <strain evidence="3">VM2412</strain>
    </source>
</reference>
<evidence type="ECO:0008006" key="4">
    <source>
        <dbReference type="Google" id="ProtNLM"/>
    </source>
</evidence>
<name>A0A291GJD0_9MICO</name>
<dbReference type="Proteomes" id="UP000218165">
    <property type="component" value="Chromosome"/>
</dbReference>
<keyword evidence="3" id="KW-1185">Reference proteome</keyword>
<dbReference type="AlphaFoldDB" id="A0A291GJD0"/>
<dbReference type="PANTHER" id="PTHR18964">
    <property type="entry name" value="ROK (REPRESSOR, ORF, KINASE) FAMILY"/>
    <property type="match status" value="1"/>
</dbReference>